<dbReference type="EMBL" id="CP060828">
    <property type="protein sequence ID" value="QNP75900.1"/>
    <property type="molecule type" value="Genomic_DNA"/>
</dbReference>
<dbReference type="Proteomes" id="UP000516052">
    <property type="component" value="Chromosome"/>
</dbReference>
<gene>
    <name evidence="1" type="ORF">IAG44_22245</name>
</gene>
<name>A0A7H0ISY4_9ACTN</name>
<reference evidence="1 2" key="1">
    <citation type="submission" date="2020-08" db="EMBL/GenBank/DDBJ databases">
        <title>A novel species.</title>
        <authorList>
            <person name="Gao J."/>
        </authorList>
    </citation>
    <scope>NUCLEOTIDE SEQUENCE [LARGE SCALE GENOMIC DNA]</scope>
    <source>
        <strain evidence="1 2">CRXT-G-22</strain>
    </source>
</reference>
<dbReference type="KEGG" id="sroi:IAG44_22245"/>
<dbReference type="AlphaFoldDB" id="A0A7H0ISY4"/>
<keyword evidence="2" id="KW-1185">Reference proteome</keyword>
<proteinExistence type="predicted"/>
<evidence type="ECO:0000313" key="1">
    <source>
        <dbReference type="EMBL" id="QNP75900.1"/>
    </source>
</evidence>
<organism evidence="1 2">
    <name type="scientific">Streptomyces roseirectus</name>
    <dbReference type="NCBI Taxonomy" id="2768066"/>
    <lineage>
        <taxon>Bacteria</taxon>
        <taxon>Bacillati</taxon>
        <taxon>Actinomycetota</taxon>
        <taxon>Actinomycetes</taxon>
        <taxon>Kitasatosporales</taxon>
        <taxon>Streptomycetaceae</taxon>
        <taxon>Streptomyces</taxon>
    </lineage>
</organism>
<evidence type="ECO:0000313" key="2">
    <source>
        <dbReference type="Proteomes" id="UP000516052"/>
    </source>
</evidence>
<sequence>MVGLFWIEGDVAYVGTPAVDPAPSVVLTPDGPRVRGSEPLEWSWGEVTDLRVPDAPVRSTAVRWAARAASFAVAALDAWVPEEPPEMTVVIAAGGVEVETSVYSGASVAYTQREVDLSLGLLARMVRGEFSPVVMSEWWRVNQPEKVLSSREREIVLEGWLAEEWLAEG</sequence>
<protein>
    <submittedName>
        <fullName evidence="1">Uncharacterized protein</fullName>
    </submittedName>
</protein>
<accession>A0A7H0ISY4</accession>